<name>A0A2K9AWI8_9GAMM</name>
<proteinExistence type="predicted"/>
<accession>A0A2K9AWI8</accession>
<reference evidence="1 2" key="1">
    <citation type="submission" date="2017-12" db="EMBL/GenBank/DDBJ databases">
        <title>Kangiella profundi FT102 completed genome.</title>
        <authorList>
            <person name="Xu J."/>
            <person name="Wang J."/>
            <person name="Lu Y."/>
        </authorList>
    </citation>
    <scope>NUCLEOTIDE SEQUENCE [LARGE SCALE GENOMIC DNA]</scope>
    <source>
        <strain evidence="1 2">FT102</strain>
    </source>
</reference>
<dbReference type="RefSeq" id="WP_106647302.1">
    <property type="nucleotide sequence ID" value="NZ_BMGO01000001.1"/>
</dbReference>
<evidence type="ECO:0000313" key="1">
    <source>
        <dbReference type="EMBL" id="AUD79491.1"/>
    </source>
</evidence>
<dbReference type="AlphaFoldDB" id="A0A2K9AWI8"/>
<evidence type="ECO:0000313" key="2">
    <source>
        <dbReference type="Proteomes" id="UP000232693"/>
    </source>
</evidence>
<dbReference type="OrthoDB" id="6194313at2"/>
<organism evidence="1 2">
    <name type="scientific">Kangiella profundi</name>
    <dbReference type="NCBI Taxonomy" id="1561924"/>
    <lineage>
        <taxon>Bacteria</taxon>
        <taxon>Pseudomonadati</taxon>
        <taxon>Pseudomonadota</taxon>
        <taxon>Gammaproteobacteria</taxon>
        <taxon>Kangiellales</taxon>
        <taxon>Kangiellaceae</taxon>
        <taxon>Kangiella</taxon>
    </lineage>
</organism>
<dbReference type="KEGG" id="kpd:CW740_09655"/>
<gene>
    <name evidence="1" type="ORF">CW740_09655</name>
</gene>
<dbReference type="Proteomes" id="UP000232693">
    <property type="component" value="Chromosome"/>
</dbReference>
<keyword evidence="2" id="KW-1185">Reference proteome</keyword>
<sequence>MALHLIAVIFSIVTFSSAAISSGCEGSACEFELMPQEQSSNAGYFSVEWNSLTTNQSEDEQVLTDSAYQAPKYLQLATNEGFSPELQRLDITYQNKIHLTGYDDGTYFLRLLDEQQNVLSNVATVTVEHHPLERVWLVFGIGAVMFAILIGYMISRAFRTKETSTED</sequence>
<protein>
    <submittedName>
        <fullName evidence="1">Uncharacterized protein</fullName>
    </submittedName>
</protein>
<dbReference type="EMBL" id="CP025120">
    <property type="protein sequence ID" value="AUD79491.1"/>
    <property type="molecule type" value="Genomic_DNA"/>
</dbReference>